<comment type="caution">
    <text evidence="1">The sequence shown here is derived from an EMBL/GenBank/DDBJ whole genome shotgun (WGS) entry which is preliminary data.</text>
</comment>
<gene>
    <name evidence="1" type="ORF">NEE01_08165</name>
</gene>
<name>A0AA41ZD95_9SPHN</name>
<evidence type="ECO:0000313" key="2">
    <source>
        <dbReference type="Proteomes" id="UP001165565"/>
    </source>
</evidence>
<keyword evidence="2" id="KW-1185">Reference proteome</keyword>
<sequence>MTAVQIIDDLVALPGEGRALLNAYMADYAPGARARGMVLERVLVSPPLWMDDQPNTLTIVWNVDGAAGWWGMRLAAGADPGATAFWQAAGDRLVSRARRFAAAPEDVETLCNG</sequence>
<dbReference type="RefSeq" id="WP_265268590.1">
    <property type="nucleotide sequence ID" value="NZ_JANFAV010000004.1"/>
</dbReference>
<dbReference type="EMBL" id="JANFAV010000004">
    <property type="protein sequence ID" value="MCW6534759.1"/>
    <property type="molecule type" value="Genomic_DNA"/>
</dbReference>
<accession>A0AA41ZD95</accession>
<dbReference type="AlphaFoldDB" id="A0AA41ZD95"/>
<reference evidence="1" key="1">
    <citation type="submission" date="2022-06" db="EMBL/GenBank/DDBJ databases">
        <title>Sphingomonas sp. nov. isolated from rhizosphere soil of tomato.</title>
        <authorList>
            <person name="Dong H."/>
            <person name="Gao R."/>
        </authorList>
    </citation>
    <scope>NUCLEOTIDE SEQUENCE</scope>
    <source>
        <strain evidence="1">MMSM24</strain>
    </source>
</reference>
<proteinExistence type="predicted"/>
<protein>
    <submittedName>
        <fullName evidence="1">Uncharacterized protein</fullName>
    </submittedName>
</protein>
<dbReference type="Proteomes" id="UP001165565">
    <property type="component" value="Unassembled WGS sequence"/>
</dbReference>
<evidence type="ECO:0000313" key="1">
    <source>
        <dbReference type="EMBL" id="MCW6534759.1"/>
    </source>
</evidence>
<organism evidence="1 2">
    <name type="scientific">Sphingomonas lycopersici</name>
    <dbReference type="NCBI Taxonomy" id="2951807"/>
    <lineage>
        <taxon>Bacteria</taxon>
        <taxon>Pseudomonadati</taxon>
        <taxon>Pseudomonadota</taxon>
        <taxon>Alphaproteobacteria</taxon>
        <taxon>Sphingomonadales</taxon>
        <taxon>Sphingomonadaceae</taxon>
        <taxon>Sphingomonas</taxon>
    </lineage>
</organism>